<dbReference type="Proteomes" id="UP000818323">
    <property type="component" value="Unassembled WGS sequence"/>
</dbReference>
<evidence type="ECO:0000313" key="1">
    <source>
        <dbReference type="EMBL" id="NBJ24094.1"/>
    </source>
</evidence>
<name>A0ABW9Z0A9_9HYPH</name>
<evidence type="ECO:0000313" key="2">
    <source>
        <dbReference type="Proteomes" id="UP000818323"/>
    </source>
</evidence>
<keyword evidence="2" id="KW-1185">Reference proteome</keyword>
<dbReference type="EMBL" id="JAAAXJ010000003">
    <property type="protein sequence ID" value="NBJ24094.1"/>
    <property type="molecule type" value="Genomic_DNA"/>
</dbReference>
<protein>
    <submittedName>
        <fullName evidence="1">Uncharacterized protein</fullName>
    </submittedName>
</protein>
<gene>
    <name evidence="1" type="ORF">GR303_06960</name>
</gene>
<dbReference type="RefSeq" id="WP_161725964.1">
    <property type="nucleotide sequence ID" value="NZ_JAAAXI010000027.1"/>
</dbReference>
<sequence length="55" mass="6362">MRQRTIGFSGAIRDMKNARRVELTPEQRKAAIEKRAKEAIEAANKRRRYFSKIGG</sequence>
<comment type="caution">
    <text evidence="1">The sequence shown here is derived from an EMBL/GenBank/DDBJ whole genome shotgun (WGS) entry which is preliminary data.</text>
</comment>
<accession>A0ABW9Z0A9</accession>
<reference evidence="1 2" key="1">
    <citation type="submission" date="2020-01" db="EMBL/GenBank/DDBJ databases">
        <title>Microvirga sp. nov., an arsenate reduction bacterium isolated from Tibet hotspring sediments.</title>
        <authorList>
            <person name="Yuan C.-G."/>
        </authorList>
    </citation>
    <scope>NUCLEOTIDE SEQUENCE [LARGE SCALE GENOMIC DNA]</scope>
    <source>
        <strain evidence="1 2">SYSU G3D203</strain>
    </source>
</reference>
<organism evidence="1 2">
    <name type="scientific">Microvirga arsenatis</name>
    <dbReference type="NCBI Taxonomy" id="2692265"/>
    <lineage>
        <taxon>Bacteria</taxon>
        <taxon>Pseudomonadati</taxon>
        <taxon>Pseudomonadota</taxon>
        <taxon>Alphaproteobacteria</taxon>
        <taxon>Hyphomicrobiales</taxon>
        <taxon>Methylobacteriaceae</taxon>
        <taxon>Microvirga</taxon>
    </lineage>
</organism>
<proteinExistence type="predicted"/>